<accession>A0A210QWB6</accession>
<keyword evidence="7" id="KW-1133">Transmembrane helix</keyword>
<dbReference type="AlphaFoldDB" id="A0A210QWB6"/>
<name>A0A210QWB6_MIZYE</name>
<protein>
    <recommendedName>
        <fullName evidence="10">Hexosyltransferase</fullName>
        <ecNumber evidence="10">2.4.1.-</ecNumber>
    </recommendedName>
</protein>
<dbReference type="GO" id="GO:0016758">
    <property type="term" value="F:hexosyltransferase activity"/>
    <property type="evidence" value="ECO:0007669"/>
    <property type="project" value="InterPro"/>
</dbReference>
<evidence type="ECO:0000313" key="11">
    <source>
        <dbReference type="EMBL" id="OWF52966.1"/>
    </source>
</evidence>
<comment type="similarity">
    <text evidence="2 10">Belongs to the glycosyltransferase 31 family.</text>
</comment>
<dbReference type="EC" id="2.4.1.-" evidence="10"/>
<comment type="subcellular location">
    <subcellularLocation>
        <location evidence="1 10">Golgi apparatus membrane</location>
        <topology evidence="1 10">Single-pass type II membrane protein</topology>
    </subcellularLocation>
</comment>
<evidence type="ECO:0000256" key="9">
    <source>
        <dbReference type="ARBA" id="ARBA00023136"/>
    </source>
</evidence>
<evidence type="ECO:0000256" key="7">
    <source>
        <dbReference type="ARBA" id="ARBA00022989"/>
    </source>
</evidence>
<dbReference type="STRING" id="6573.A0A210QWB6"/>
<keyword evidence="6" id="KW-0735">Signal-anchor</keyword>
<dbReference type="Gene3D" id="3.90.550.50">
    <property type="match status" value="1"/>
</dbReference>
<keyword evidence="8 10" id="KW-0333">Golgi apparatus</keyword>
<dbReference type="PANTHER" id="PTHR11214:SF364">
    <property type="entry name" value="HEXOSYLTRANSFERASE"/>
    <property type="match status" value="1"/>
</dbReference>
<sequence length="373" mass="43732">MHRLVAYTKFASISMLVATTLLTVTFLHEIYRPDVVMDSTDMSTGKDTLARWILGNDDDDEHKEHIVNRQIKAKTVYAITVNAPYNINNRNICRGVDKVSVLVVVHTAPDHFFIRSEMRRTWLNTTFYSPESVRVVFLLGLVTTSTLQVEIEKESDMHRDIVQGSFIDSYRNLTNKGVMGYRWITENCLNAEMVIKVDDDSLINFFKYFEEMRNILVPKKKHIFCNRIEPNTMPIIRKRNSKWFVRPDDYRSYSMYPHRYCSGFVVFISTDLVPALFHAAIGSPFFWVDDFYLFGLLPSMVKNVTFDNYRGNLTFSHPEGLKCYQKEHSKCKYLVMPAKNKEIDVMWKAVIEDRQQSSYGYYYMRLNPLQQNL</sequence>
<dbReference type="Pfam" id="PF01762">
    <property type="entry name" value="Galactosyl_T"/>
    <property type="match status" value="1"/>
</dbReference>
<evidence type="ECO:0000256" key="6">
    <source>
        <dbReference type="ARBA" id="ARBA00022968"/>
    </source>
</evidence>
<keyword evidence="3 10" id="KW-0328">Glycosyltransferase</keyword>
<dbReference type="Proteomes" id="UP000242188">
    <property type="component" value="Unassembled WGS sequence"/>
</dbReference>
<keyword evidence="4 11" id="KW-0808">Transferase</keyword>
<reference evidence="11 12" key="1">
    <citation type="journal article" date="2017" name="Nat. Ecol. Evol.">
        <title>Scallop genome provides insights into evolution of bilaterian karyotype and development.</title>
        <authorList>
            <person name="Wang S."/>
            <person name="Zhang J."/>
            <person name="Jiao W."/>
            <person name="Li J."/>
            <person name="Xun X."/>
            <person name="Sun Y."/>
            <person name="Guo X."/>
            <person name="Huan P."/>
            <person name="Dong B."/>
            <person name="Zhang L."/>
            <person name="Hu X."/>
            <person name="Sun X."/>
            <person name="Wang J."/>
            <person name="Zhao C."/>
            <person name="Wang Y."/>
            <person name="Wang D."/>
            <person name="Huang X."/>
            <person name="Wang R."/>
            <person name="Lv J."/>
            <person name="Li Y."/>
            <person name="Zhang Z."/>
            <person name="Liu B."/>
            <person name="Lu W."/>
            <person name="Hui Y."/>
            <person name="Liang J."/>
            <person name="Zhou Z."/>
            <person name="Hou R."/>
            <person name="Li X."/>
            <person name="Liu Y."/>
            <person name="Li H."/>
            <person name="Ning X."/>
            <person name="Lin Y."/>
            <person name="Zhao L."/>
            <person name="Xing Q."/>
            <person name="Dou J."/>
            <person name="Li Y."/>
            <person name="Mao J."/>
            <person name="Guo H."/>
            <person name="Dou H."/>
            <person name="Li T."/>
            <person name="Mu C."/>
            <person name="Jiang W."/>
            <person name="Fu Q."/>
            <person name="Fu X."/>
            <person name="Miao Y."/>
            <person name="Liu J."/>
            <person name="Yu Q."/>
            <person name="Li R."/>
            <person name="Liao H."/>
            <person name="Li X."/>
            <person name="Kong Y."/>
            <person name="Jiang Z."/>
            <person name="Chourrout D."/>
            <person name="Li R."/>
            <person name="Bao Z."/>
        </authorList>
    </citation>
    <scope>NUCLEOTIDE SEQUENCE [LARGE SCALE GENOMIC DNA]</scope>
    <source>
        <strain evidence="11 12">PY_sf001</strain>
    </source>
</reference>
<evidence type="ECO:0000256" key="4">
    <source>
        <dbReference type="ARBA" id="ARBA00022679"/>
    </source>
</evidence>
<dbReference type="GO" id="GO:0006493">
    <property type="term" value="P:protein O-linked glycosylation"/>
    <property type="evidence" value="ECO:0007669"/>
    <property type="project" value="TreeGrafter"/>
</dbReference>
<evidence type="ECO:0000256" key="3">
    <source>
        <dbReference type="ARBA" id="ARBA00022676"/>
    </source>
</evidence>
<keyword evidence="9" id="KW-0472">Membrane</keyword>
<dbReference type="EMBL" id="NEDP02001566">
    <property type="protein sequence ID" value="OWF52966.1"/>
    <property type="molecule type" value="Genomic_DNA"/>
</dbReference>
<dbReference type="InterPro" id="IPR002659">
    <property type="entry name" value="Glyco_trans_31"/>
</dbReference>
<evidence type="ECO:0000256" key="5">
    <source>
        <dbReference type="ARBA" id="ARBA00022692"/>
    </source>
</evidence>
<dbReference type="OrthoDB" id="6274240at2759"/>
<dbReference type="PANTHER" id="PTHR11214">
    <property type="entry name" value="BETA-1,3-N-ACETYLGLUCOSAMINYLTRANSFERASE"/>
    <property type="match status" value="1"/>
</dbReference>
<dbReference type="GO" id="GO:0000139">
    <property type="term" value="C:Golgi membrane"/>
    <property type="evidence" value="ECO:0007669"/>
    <property type="project" value="UniProtKB-SubCell"/>
</dbReference>
<proteinExistence type="inferred from homology"/>
<gene>
    <name evidence="11" type="ORF">KP79_PYT09535</name>
</gene>
<keyword evidence="5" id="KW-0812">Transmembrane</keyword>
<evidence type="ECO:0000256" key="10">
    <source>
        <dbReference type="RuleBase" id="RU363063"/>
    </source>
</evidence>
<evidence type="ECO:0000313" key="12">
    <source>
        <dbReference type="Proteomes" id="UP000242188"/>
    </source>
</evidence>
<organism evidence="11 12">
    <name type="scientific">Mizuhopecten yessoensis</name>
    <name type="common">Japanese scallop</name>
    <name type="synonym">Patinopecten yessoensis</name>
    <dbReference type="NCBI Taxonomy" id="6573"/>
    <lineage>
        <taxon>Eukaryota</taxon>
        <taxon>Metazoa</taxon>
        <taxon>Spiralia</taxon>
        <taxon>Lophotrochozoa</taxon>
        <taxon>Mollusca</taxon>
        <taxon>Bivalvia</taxon>
        <taxon>Autobranchia</taxon>
        <taxon>Pteriomorphia</taxon>
        <taxon>Pectinida</taxon>
        <taxon>Pectinoidea</taxon>
        <taxon>Pectinidae</taxon>
        <taxon>Mizuhopecten</taxon>
    </lineage>
</organism>
<comment type="caution">
    <text evidence="11">The sequence shown here is derived from an EMBL/GenBank/DDBJ whole genome shotgun (WGS) entry which is preliminary data.</text>
</comment>
<evidence type="ECO:0000256" key="2">
    <source>
        <dbReference type="ARBA" id="ARBA00008661"/>
    </source>
</evidence>
<evidence type="ECO:0000256" key="1">
    <source>
        <dbReference type="ARBA" id="ARBA00004323"/>
    </source>
</evidence>
<keyword evidence="12" id="KW-1185">Reference proteome</keyword>
<evidence type="ECO:0000256" key="8">
    <source>
        <dbReference type="ARBA" id="ARBA00023034"/>
    </source>
</evidence>